<evidence type="ECO:0000313" key="7">
    <source>
        <dbReference type="Proteomes" id="UP001293593"/>
    </source>
</evidence>
<reference evidence="6" key="1">
    <citation type="submission" date="2023-10" db="EMBL/GenBank/DDBJ databases">
        <title>Chromosome-level genome of the transformable northern wattle, Acacia crassicarpa.</title>
        <authorList>
            <person name="Massaro I."/>
            <person name="Sinha N.R."/>
            <person name="Poethig S."/>
            <person name="Leichty A.R."/>
        </authorList>
    </citation>
    <scope>NUCLEOTIDE SEQUENCE</scope>
    <source>
        <strain evidence="6">Acra3RX</strain>
        <tissue evidence="6">Leaf</tissue>
    </source>
</reference>
<keyword evidence="2" id="KW-0378">Hydrolase</keyword>
<accession>A0AAE1N2J7</accession>
<evidence type="ECO:0000256" key="1">
    <source>
        <dbReference type="ARBA" id="ARBA00008668"/>
    </source>
</evidence>
<keyword evidence="5" id="KW-0732">Signal</keyword>
<sequence>MDSPTYHFSLLSLLLLMFFSVSGQTQTGGQIKHEKQHHKHTFRPTSLFVFGDSYADTGNSMKGVSNAWKPPYGITFPGKPAGRFSDGAVLTDFVARYLGLRSPVPYRMRRTVMPEIMKRGVNFAYGGAGVFDTDIGIPNVTTQIDYLEELIKHKVYTSADLTNSVALVSVAGNDYTHYVAINGSFQALPSFIASVVNQTSLDLMRLHGLGVTRIVVNALEPLGCLPVITDLFLLNHCDDTFNNFSALHNSLLNRHLLRLNRITHKHNHPPTFFVLDLYTSFISVLTHPTTYNIRQLFKPCCVGVNASYSCASVDDNNVKRYKVCDNPKTAFFWDSVHPSGAGWHAVYTKLRTMTSFQRLRASH</sequence>
<dbReference type="Pfam" id="PF00657">
    <property type="entry name" value="Lipase_GDSL"/>
    <property type="match status" value="1"/>
</dbReference>
<evidence type="ECO:0000256" key="5">
    <source>
        <dbReference type="SAM" id="SignalP"/>
    </source>
</evidence>
<dbReference type="SUPFAM" id="SSF52266">
    <property type="entry name" value="SGNH hydrolase"/>
    <property type="match status" value="1"/>
</dbReference>
<dbReference type="InterPro" id="IPR036514">
    <property type="entry name" value="SGNH_hydro_sf"/>
</dbReference>
<dbReference type="GO" id="GO:0016788">
    <property type="term" value="F:hydrolase activity, acting on ester bonds"/>
    <property type="evidence" value="ECO:0007669"/>
    <property type="project" value="InterPro"/>
</dbReference>
<dbReference type="InterPro" id="IPR001087">
    <property type="entry name" value="GDSL"/>
</dbReference>
<dbReference type="PANTHER" id="PTHR46020">
    <property type="entry name" value="OSJNBB0059K02.9 PROTEIN"/>
    <property type="match status" value="1"/>
</dbReference>
<evidence type="ECO:0008006" key="8">
    <source>
        <dbReference type="Google" id="ProtNLM"/>
    </source>
</evidence>
<keyword evidence="4" id="KW-0443">Lipid metabolism</keyword>
<evidence type="ECO:0000256" key="2">
    <source>
        <dbReference type="ARBA" id="ARBA00022801"/>
    </source>
</evidence>
<protein>
    <recommendedName>
        <fullName evidence="8">GDSL esterase/lipase</fullName>
    </recommendedName>
</protein>
<dbReference type="Gene3D" id="3.40.50.1110">
    <property type="entry name" value="SGNH hydrolase"/>
    <property type="match status" value="1"/>
</dbReference>
<dbReference type="PANTHER" id="PTHR46020:SF32">
    <property type="entry name" value="GDSL ESTERASE_LIPASE"/>
    <property type="match status" value="1"/>
</dbReference>
<evidence type="ECO:0000313" key="6">
    <source>
        <dbReference type="EMBL" id="KAK4281632.1"/>
    </source>
</evidence>
<organism evidence="6 7">
    <name type="scientific">Acacia crassicarpa</name>
    <name type="common">northern wattle</name>
    <dbReference type="NCBI Taxonomy" id="499986"/>
    <lineage>
        <taxon>Eukaryota</taxon>
        <taxon>Viridiplantae</taxon>
        <taxon>Streptophyta</taxon>
        <taxon>Embryophyta</taxon>
        <taxon>Tracheophyta</taxon>
        <taxon>Spermatophyta</taxon>
        <taxon>Magnoliopsida</taxon>
        <taxon>eudicotyledons</taxon>
        <taxon>Gunneridae</taxon>
        <taxon>Pentapetalae</taxon>
        <taxon>rosids</taxon>
        <taxon>fabids</taxon>
        <taxon>Fabales</taxon>
        <taxon>Fabaceae</taxon>
        <taxon>Caesalpinioideae</taxon>
        <taxon>mimosoid clade</taxon>
        <taxon>Acacieae</taxon>
        <taxon>Acacia</taxon>
    </lineage>
</organism>
<name>A0AAE1N2J7_9FABA</name>
<gene>
    <name evidence="6" type="ORF">QN277_013100</name>
</gene>
<dbReference type="Proteomes" id="UP001293593">
    <property type="component" value="Unassembled WGS sequence"/>
</dbReference>
<feature type="chain" id="PRO_5042060773" description="GDSL esterase/lipase" evidence="5">
    <location>
        <begin position="24"/>
        <end position="363"/>
    </location>
</feature>
<proteinExistence type="inferred from homology"/>
<keyword evidence="3" id="KW-0442">Lipid degradation</keyword>
<comment type="similarity">
    <text evidence="1">Belongs to the 'GDSL' lipolytic enzyme family.</text>
</comment>
<comment type="caution">
    <text evidence="6">The sequence shown here is derived from an EMBL/GenBank/DDBJ whole genome shotgun (WGS) entry which is preliminary data.</text>
</comment>
<evidence type="ECO:0000256" key="3">
    <source>
        <dbReference type="ARBA" id="ARBA00022963"/>
    </source>
</evidence>
<keyword evidence="7" id="KW-1185">Reference proteome</keyword>
<dbReference type="EMBL" id="JAWXYG010000002">
    <property type="protein sequence ID" value="KAK4281632.1"/>
    <property type="molecule type" value="Genomic_DNA"/>
</dbReference>
<dbReference type="GO" id="GO:0016042">
    <property type="term" value="P:lipid catabolic process"/>
    <property type="evidence" value="ECO:0007669"/>
    <property type="project" value="UniProtKB-KW"/>
</dbReference>
<feature type="signal peptide" evidence="5">
    <location>
        <begin position="1"/>
        <end position="23"/>
    </location>
</feature>
<evidence type="ECO:0000256" key="4">
    <source>
        <dbReference type="ARBA" id="ARBA00023098"/>
    </source>
</evidence>
<dbReference type="AlphaFoldDB" id="A0AAE1N2J7"/>